<dbReference type="Gene3D" id="2.40.50.100">
    <property type="match status" value="1"/>
</dbReference>
<sequence>MFTNQFQQSPKTLQQLIILTIGICLTFFTFAAVSHGQIEGFTEPYRSIDLSSDEAGAIAELKVEEGFDVEKGDVIARLDDRVQQVQLEIATEMANATSQLDAARKTLEKRRTISDRLRSMQANGHASDSELIRSEMELSIAEAKYNAAREESAIRAMEKQRAEIQFSRRSITAPMGGIVSTVHRREGEYLSPLRPEVITIIQVDRLLSTFNIPVSQANEFRVGKEFELKFESGKSVVATVHSVSVSTDAQSQTVEVKLVFENRGRIFRAGEICTLNI</sequence>
<dbReference type="EMBL" id="CP042912">
    <property type="protein sequence ID" value="QEG20901.1"/>
    <property type="molecule type" value="Genomic_DNA"/>
</dbReference>
<dbReference type="NCBIfam" id="TIGR01730">
    <property type="entry name" value="RND_mfp"/>
    <property type="match status" value="1"/>
</dbReference>
<evidence type="ECO:0000313" key="5">
    <source>
        <dbReference type="EMBL" id="QEG20901.1"/>
    </source>
</evidence>
<keyword evidence="3" id="KW-0472">Membrane</keyword>
<dbReference type="SUPFAM" id="SSF111369">
    <property type="entry name" value="HlyD-like secretion proteins"/>
    <property type="match status" value="1"/>
</dbReference>
<name>A0A5B9PCT5_9BACT</name>
<evidence type="ECO:0000256" key="3">
    <source>
        <dbReference type="SAM" id="Phobius"/>
    </source>
</evidence>
<feature type="coiled-coil region" evidence="2">
    <location>
        <begin position="131"/>
        <end position="160"/>
    </location>
</feature>
<keyword evidence="2" id="KW-0175">Coiled coil</keyword>
<dbReference type="InterPro" id="IPR058625">
    <property type="entry name" value="MdtA-like_BSH"/>
</dbReference>
<evidence type="ECO:0000259" key="4">
    <source>
        <dbReference type="Pfam" id="PF25917"/>
    </source>
</evidence>
<dbReference type="Pfam" id="PF25917">
    <property type="entry name" value="BSH_RND"/>
    <property type="match status" value="1"/>
</dbReference>
<feature type="transmembrane region" description="Helical" evidence="3">
    <location>
        <begin position="12"/>
        <end position="33"/>
    </location>
</feature>
<feature type="domain" description="Multidrug resistance protein MdtA-like barrel-sandwich hybrid" evidence="4">
    <location>
        <begin position="49"/>
        <end position="196"/>
    </location>
</feature>
<dbReference type="STRING" id="980251.GCA_001642875_02949"/>
<dbReference type="GO" id="GO:1990281">
    <property type="term" value="C:efflux pump complex"/>
    <property type="evidence" value="ECO:0007669"/>
    <property type="project" value="TreeGrafter"/>
</dbReference>
<evidence type="ECO:0000313" key="6">
    <source>
        <dbReference type="Proteomes" id="UP000322214"/>
    </source>
</evidence>
<keyword evidence="6" id="KW-1185">Reference proteome</keyword>
<dbReference type="OrthoDB" id="268285at2"/>
<accession>A0A5B9PCT5</accession>
<dbReference type="RefSeq" id="WP_075085169.1">
    <property type="nucleotide sequence ID" value="NZ_CP042912.1"/>
</dbReference>
<dbReference type="GO" id="GO:0015562">
    <property type="term" value="F:efflux transmembrane transporter activity"/>
    <property type="evidence" value="ECO:0007669"/>
    <property type="project" value="TreeGrafter"/>
</dbReference>
<comment type="similarity">
    <text evidence="1">Belongs to the membrane fusion protein (MFP) (TC 8.A.1) family.</text>
</comment>
<dbReference type="PANTHER" id="PTHR30469">
    <property type="entry name" value="MULTIDRUG RESISTANCE PROTEIN MDTA"/>
    <property type="match status" value="1"/>
</dbReference>
<dbReference type="Gene3D" id="1.10.287.470">
    <property type="entry name" value="Helix hairpin bin"/>
    <property type="match status" value="1"/>
</dbReference>
<dbReference type="PANTHER" id="PTHR30469:SF15">
    <property type="entry name" value="HLYD FAMILY OF SECRETION PROTEINS"/>
    <property type="match status" value="1"/>
</dbReference>
<keyword evidence="3" id="KW-1133">Transmembrane helix</keyword>
<proteinExistence type="inferred from homology"/>
<dbReference type="Gene3D" id="2.40.30.170">
    <property type="match status" value="1"/>
</dbReference>
<protein>
    <submittedName>
        <fullName evidence="5">Multidrug resistance protein MdtN</fullName>
    </submittedName>
</protein>
<gene>
    <name evidence="5" type="ORF">MFFC18_07520</name>
</gene>
<dbReference type="InterPro" id="IPR006143">
    <property type="entry name" value="RND_pump_MFP"/>
</dbReference>
<dbReference type="Proteomes" id="UP000322214">
    <property type="component" value="Chromosome"/>
</dbReference>
<organism evidence="5 6">
    <name type="scientific">Mariniblastus fucicola</name>
    <dbReference type="NCBI Taxonomy" id="980251"/>
    <lineage>
        <taxon>Bacteria</taxon>
        <taxon>Pseudomonadati</taxon>
        <taxon>Planctomycetota</taxon>
        <taxon>Planctomycetia</taxon>
        <taxon>Pirellulales</taxon>
        <taxon>Pirellulaceae</taxon>
        <taxon>Mariniblastus</taxon>
    </lineage>
</organism>
<dbReference type="AlphaFoldDB" id="A0A5B9PCT5"/>
<evidence type="ECO:0000256" key="2">
    <source>
        <dbReference type="SAM" id="Coils"/>
    </source>
</evidence>
<keyword evidence="3" id="KW-0812">Transmembrane</keyword>
<dbReference type="KEGG" id="mff:MFFC18_07520"/>
<reference evidence="5 6" key="1">
    <citation type="submission" date="2019-08" db="EMBL/GenBank/DDBJ databases">
        <title>Deep-cultivation of Planctomycetes and their phenomic and genomic characterization uncovers novel biology.</title>
        <authorList>
            <person name="Wiegand S."/>
            <person name="Jogler M."/>
            <person name="Boedeker C."/>
            <person name="Pinto D."/>
            <person name="Vollmers J."/>
            <person name="Rivas-Marin E."/>
            <person name="Kohn T."/>
            <person name="Peeters S.H."/>
            <person name="Heuer A."/>
            <person name="Rast P."/>
            <person name="Oberbeckmann S."/>
            <person name="Bunk B."/>
            <person name="Jeske O."/>
            <person name="Meyerdierks A."/>
            <person name="Storesund J.E."/>
            <person name="Kallscheuer N."/>
            <person name="Luecker S."/>
            <person name="Lage O.M."/>
            <person name="Pohl T."/>
            <person name="Merkel B.J."/>
            <person name="Hornburger P."/>
            <person name="Mueller R.-W."/>
            <person name="Bruemmer F."/>
            <person name="Labrenz M."/>
            <person name="Spormann A.M."/>
            <person name="Op den Camp H."/>
            <person name="Overmann J."/>
            <person name="Amann R."/>
            <person name="Jetten M.S.M."/>
            <person name="Mascher T."/>
            <person name="Medema M.H."/>
            <person name="Devos D.P."/>
            <person name="Kaster A.-K."/>
            <person name="Ovreas L."/>
            <person name="Rohde M."/>
            <person name="Galperin M.Y."/>
            <person name="Jogler C."/>
        </authorList>
    </citation>
    <scope>NUCLEOTIDE SEQUENCE [LARGE SCALE GENOMIC DNA]</scope>
    <source>
        <strain evidence="5 6">FC18</strain>
    </source>
</reference>
<evidence type="ECO:0000256" key="1">
    <source>
        <dbReference type="ARBA" id="ARBA00009477"/>
    </source>
</evidence>